<keyword evidence="7 8" id="KW-0472">Membrane</keyword>
<evidence type="ECO:0000256" key="3">
    <source>
        <dbReference type="ARBA" id="ARBA00022676"/>
    </source>
</evidence>
<evidence type="ECO:0000256" key="1">
    <source>
        <dbReference type="ARBA" id="ARBA00004651"/>
    </source>
</evidence>
<feature type="transmembrane region" description="Helical" evidence="8">
    <location>
        <begin position="304"/>
        <end position="321"/>
    </location>
</feature>
<gene>
    <name evidence="10" type="ORF">GSH16_06725</name>
</gene>
<evidence type="ECO:0000256" key="2">
    <source>
        <dbReference type="ARBA" id="ARBA00022475"/>
    </source>
</evidence>
<keyword evidence="6 8" id="KW-1133">Transmembrane helix</keyword>
<dbReference type="PANTHER" id="PTHR33908">
    <property type="entry name" value="MANNOSYLTRANSFERASE YKCB-RELATED"/>
    <property type="match status" value="1"/>
</dbReference>
<feature type="transmembrane region" description="Helical" evidence="8">
    <location>
        <begin position="95"/>
        <end position="114"/>
    </location>
</feature>
<feature type="transmembrane region" description="Helical" evidence="8">
    <location>
        <begin position="150"/>
        <end position="166"/>
    </location>
</feature>
<dbReference type="PANTHER" id="PTHR33908:SF11">
    <property type="entry name" value="MEMBRANE PROTEIN"/>
    <property type="match status" value="1"/>
</dbReference>
<name>A0A6B0TTK8_9RHOB</name>
<keyword evidence="4" id="KW-0808">Transferase</keyword>
<reference evidence="10 11" key="1">
    <citation type="submission" date="2019-12" db="EMBL/GenBank/DDBJ databases">
        <title>Strain KN286 was isolated from seawater, which was collected from Caroline Seamount in the tropical western Pacific.</title>
        <authorList>
            <person name="Wang Q."/>
        </authorList>
    </citation>
    <scope>NUCLEOTIDE SEQUENCE [LARGE SCALE GENOMIC DNA]</scope>
    <source>
        <strain evidence="10 11">KN286</strain>
    </source>
</reference>
<dbReference type="Proteomes" id="UP000436016">
    <property type="component" value="Unassembled WGS sequence"/>
</dbReference>
<evidence type="ECO:0000256" key="6">
    <source>
        <dbReference type="ARBA" id="ARBA00022989"/>
    </source>
</evidence>
<dbReference type="GO" id="GO:0009103">
    <property type="term" value="P:lipopolysaccharide biosynthetic process"/>
    <property type="evidence" value="ECO:0007669"/>
    <property type="project" value="UniProtKB-ARBA"/>
</dbReference>
<dbReference type="AlphaFoldDB" id="A0A6B0TTK8"/>
<evidence type="ECO:0000259" key="9">
    <source>
        <dbReference type="Pfam" id="PF13231"/>
    </source>
</evidence>
<feature type="domain" description="Glycosyltransferase RgtA/B/C/D-like" evidence="9">
    <location>
        <begin position="74"/>
        <end position="208"/>
    </location>
</feature>
<comment type="caution">
    <text evidence="10">The sequence shown here is derived from an EMBL/GenBank/DDBJ whole genome shotgun (WGS) entry which is preliminary data.</text>
</comment>
<evidence type="ECO:0000313" key="10">
    <source>
        <dbReference type="EMBL" id="MXU65135.1"/>
    </source>
</evidence>
<dbReference type="InterPro" id="IPR038731">
    <property type="entry name" value="RgtA/B/C-like"/>
</dbReference>
<keyword evidence="3" id="KW-0328">Glycosyltransferase</keyword>
<dbReference type="Pfam" id="PF13231">
    <property type="entry name" value="PMT_2"/>
    <property type="match status" value="1"/>
</dbReference>
<dbReference type="GO" id="GO:0016763">
    <property type="term" value="F:pentosyltransferase activity"/>
    <property type="evidence" value="ECO:0007669"/>
    <property type="project" value="TreeGrafter"/>
</dbReference>
<organism evidence="10 11">
    <name type="scientific">Oceanomicrobium pacificus</name>
    <dbReference type="NCBI Taxonomy" id="2692916"/>
    <lineage>
        <taxon>Bacteria</taxon>
        <taxon>Pseudomonadati</taxon>
        <taxon>Pseudomonadota</taxon>
        <taxon>Alphaproteobacteria</taxon>
        <taxon>Rhodobacterales</taxon>
        <taxon>Paracoccaceae</taxon>
        <taxon>Oceanomicrobium</taxon>
    </lineage>
</organism>
<dbReference type="EMBL" id="WUWG01000003">
    <property type="protein sequence ID" value="MXU65135.1"/>
    <property type="molecule type" value="Genomic_DNA"/>
</dbReference>
<dbReference type="InterPro" id="IPR050297">
    <property type="entry name" value="LipidA_mod_glycosyltrf_83"/>
</dbReference>
<keyword evidence="5 8" id="KW-0812">Transmembrane</keyword>
<accession>A0A6B0TTK8</accession>
<evidence type="ECO:0000256" key="8">
    <source>
        <dbReference type="SAM" id="Phobius"/>
    </source>
</evidence>
<feature type="transmembrane region" description="Helical" evidence="8">
    <location>
        <begin position="223"/>
        <end position="244"/>
    </location>
</feature>
<evidence type="ECO:0000256" key="4">
    <source>
        <dbReference type="ARBA" id="ARBA00022679"/>
    </source>
</evidence>
<dbReference type="GO" id="GO:0005886">
    <property type="term" value="C:plasma membrane"/>
    <property type="evidence" value="ECO:0007669"/>
    <property type="project" value="UniProtKB-SubCell"/>
</dbReference>
<comment type="subcellular location">
    <subcellularLocation>
        <location evidence="1">Cell membrane</location>
        <topology evidence="1">Multi-pass membrane protein</topology>
    </subcellularLocation>
</comment>
<sequence>MYITDNTRYGQAMHHREAHRTGFDPYLLLVALAPLLTGFAIIFAPFGLDQSIHATIGDGLREGLLPYRDVYNVKPPLTTLVHWMAIVLFGHEMHAIRLLDMLLLSASSLLLALMLRRLGRPRLEGYIAPFCLCIFYYTNTYWHTAQTDGWGLYCIILSTYLLSRAWTLPDGASPDRYFMAAGALVAAAFFFKYTVAALGLIFFAPLFDRDVRNGPGLRNLGVFLAGGIAAGVALFTVMALTGMLTPYLEIQLYVLGYTELSGEGGSLIDYGYKVLARAPELFYFILFGSFFWLRDVLLGARSTFYGLVLLSFVGGLISNYAQGKAFAYHGLPLLMSYAMIAAFGITRLAAGLQLMLKSKWIHVVVAVALVIWVASFSYMWKSNQLALKRIADYGGITREFLDYNYRTYKMPYGFNTHDTRDFIAEVKELSEPDDELFVFGFTTDVYWHYGVPPRYRYTYSWPFMTHYYDGRYDDDLRQRLLEKPPENFVVAKHDAASHTTGLPDDSDDTLAKMPWLTAYVENNYTKVIETKRFELWRLKTSP</sequence>
<proteinExistence type="predicted"/>
<protein>
    <recommendedName>
        <fullName evidence="9">Glycosyltransferase RgtA/B/C/D-like domain-containing protein</fullName>
    </recommendedName>
</protein>
<evidence type="ECO:0000256" key="5">
    <source>
        <dbReference type="ARBA" id="ARBA00022692"/>
    </source>
</evidence>
<evidence type="ECO:0000256" key="7">
    <source>
        <dbReference type="ARBA" id="ARBA00023136"/>
    </source>
</evidence>
<dbReference type="RefSeq" id="WP_160853344.1">
    <property type="nucleotide sequence ID" value="NZ_WUWG01000003.1"/>
</dbReference>
<feature type="transmembrane region" description="Helical" evidence="8">
    <location>
        <begin position="178"/>
        <end position="203"/>
    </location>
</feature>
<feature type="transmembrane region" description="Helical" evidence="8">
    <location>
        <begin position="360"/>
        <end position="380"/>
    </location>
</feature>
<keyword evidence="11" id="KW-1185">Reference proteome</keyword>
<feature type="transmembrane region" description="Helical" evidence="8">
    <location>
        <begin position="333"/>
        <end position="354"/>
    </location>
</feature>
<keyword evidence="2" id="KW-1003">Cell membrane</keyword>
<feature type="transmembrane region" description="Helical" evidence="8">
    <location>
        <begin position="26"/>
        <end position="48"/>
    </location>
</feature>
<evidence type="ECO:0000313" key="11">
    <source>
        <dbReference type="Proteomes" id="UP000436016"/>
    </source>
</evidence>